<dbReference type="EMBL" id="CAVNYO010000419">
    <property type="protein sequence ID" value="CAK5277084.1"/>
    <property type="molecule type" value="Genomic_DNA"/>
</dbReference>
<feature type="compositionally biased region" description="Low complexity" evidence="1">
    <location>
        <begin position="22"/>
        <end position="64"/>
    </location>
</feature>
<name>A0AAD2HLF4_9AGAR</name>
<evidence type="ECO:0000256" key="2">
    <source>
        <dbReference type="SAM" id="SignalP"/>
    </source>
</evidence>
<reference evidence="3" key="1">
    <citation type="submission" date="2023-11" db="EMBL/GenBank/DDBJ databases">
        <authorList>
            <person name="De Vega J J."/>
            <person name="De Vega J J."/>
        </authorList>
    </citation>
    <scope>NUCLEOTIDE SEQUENCE</scope>
</reference>
<evidence type="ECO:0000313" key="3">
    <source>
        <dbReference type="EMBL" id="CAK5277084.1"/>
    </source>
</evidence>
<feature type="signal peptide" evidence="2">
    <location>
        <begin position="1"/>
        <end position="20"/>
    </location>
</feature>
<gene>
    <name evidence="3" type="ORF">MYCIT1_LOCUS25886</name>
</gene>
<sequence length="76" mass="7597">MIVKLATFVSLFSIFLLAAGAPATTSSTGPTTTSLTASSSSLTAPTTSHTASSTSQLTQSTSAGGNITNAPFWGRK</sequence>
<protein>
    <submittedName>
        <fullName evidence="3">Uncharacterized protein</fullName>
    </submittedName>
</protein>
<feature type="region of interest" description="Disordered" evidence="1">
    <location>
        <begin position="22"/>
        <end position="76"/>
    </location>
</feature>
<evidence type="ECO:0000313" key="4">
    <source>
        <dbReference type="Proteomes" id="UP001295794"/>
    </source>
</evidence>
<feature type="non-terminal residue" evidence="3">
    <location>
        <position position="76"/>
    </location>
</feature>
<keyword evidence="2" id="KW-0732">Signal</keyword>
<dbReference type="Proteomes" id="UP001295794">
    <property type="component" value="Unassembled WGS sequence"/>
</dbReference>
<comment type="caution">
    <text evidence="3">The sequence shown here is derived from an EMBL/GenBank/DDBJ whole genome shotgun (WGS) entry which is preliminary data.</text>
</comment>
<feature type="chain" id="PRO_5041981986" evidence="2">
    <location>
        <begin position="21"/>
        <end position="76"/>
    </location>
</feature>
<organism evidence="3 4">
    <name type="scientific">Mycena citricolor</name>
    <dbReference type="NCBI Taxonomy" id="2018698"/>
    <lineage>
        <taxon>Eukaryota</taxon>
        <taxon>Fungi</taxon>
        <taxon>Dikarya</taxon>
        <taxon>Basidiomycota</taxon>
        <taxon>Agaricomycotina</taxon>
        <taxon>Agaricomycetes</taxon>
        <taxon>Agaricomycetidae</taxon>
        <taxon>Agaricales</taxon>
        <taxon>Marasmiineae</taxon>
        <taxon>Mycenaceae</taxon>
        <taxon>Mycena</taxon>
    </lineage>
</organism>
<dbReference type="AlphaFoldDB" id="A0AAD2HLF4"/>
<proteinExistence type="predicted"/>
<evidence type="ECO:0000256" key="1">
    <source>
        <dbReference type="SAM" id="MobiDB-lite"/>
    </source>
</evidence>
<keyword evidence="4" id="KW-1185">Reference proteome</keyword>
<accession>A0AAD2HLF4</accession>